<keyword evidence="1" id="KW-1133">Transmembrane helix</keyword>
<dbReference type="Proteomes" id="UP001500618">
    <property type="component" value="Unassembled WGS sequence"/>
</dbReference>
<feature type="transmembrane region" description="Helical" evidence="1">
    <location>
        <begin position="64"/>
        <end position="86"/>
    </location>
</feature>
<gene>
    <name evidence="2" type="ORF">GCM10009765_35680</name>
</gene>
<name>A0ABN2H7S7_9ACTN</name>
<dbReference type="EMBL" id="BAAANY010000011">
    <property type="protein sequence ID" value="GAA1683343.1"/>
    <property type="molecule type" value="Genomic_DNA"/>
</dbReference>
<feature type="transmembrane region" description="Helical" evidence="1">
    <location>
        <begin position="21"/>
        <end position="44"/>
    </location>
</feature>
<keyword evidence="3" id="KW-1185">Reference proteome</keyword>
<evidence type="ECO:0000313" key="2">
    <source>
        <dbReference type="EMBL" id="GAA1683343.1"/>
    </source>
</evidence>
<accession>A0ABN2H7S7</accession>
<keyword evidence="1" id="KW-0812">Transmembrane</keyword>
<keyword evidence="1" id="KW-0472">Membrane</keyword>
<dbReference type="RefSeq" id="WP_344311364.1">
    <property type="nucleotide sequence ID" value="NZ_BAAANY010000011.1"/>
</dbReference>
<reference evidence="2 3" key="1">
    <citation type="journal article" date="2019" name="Int. J. Syst. Evol. Microbiol.">
        <title>The Global Catalogue of Microorganisms (GCM) 10K type strain sequencing project: providing services to taxonomists for standard genome sequencing and annotation.</title>
        <authorList>
            <consortium name="The Broad Institute Genomics Platform"/>
            <consortium name="The Broad Institute Genome Sequencing Center for Infectious Disease"/>
            <person name="Wu L."/>
            <person name="Ma J."/>
        </authorList>
    </citation>
    <scope>NUCLEOTIDE SEQUENCE [LARGE SCALE GENOMIC DNA]</scope>
    <source>
        <strain evidence="2 3">JCM 14718</strain>
    </source>
</reference>
<proteinExistence type="predicted"/>
<feature type="transmembrane region" description="Helical" evidence="1">
    <location>
        <begin position="93"/>
        <end position="114"/>
    </location>
</feature>
<comment type="caution">
    <text evidence="2">The sequence shown here is derived from an EMBL/GenBank/DDBJ whole genome shotgun (WGS) entry which is preliminary data.</text>
</comment>
<sequence length="151" mass="15609">MSDDRDYGDGGRLDARRLWAGAVVSAVIAALVAIAGILVARGIFNVPLLAPKGQGVWGTVSVGAYALAAAGLTLAAAGVMQLLSLAVPRPTWYFGWLVGLATLIGTLLPLTLTVDFGSKVATASMDLVMGIVVSVLITGTARSARTFRLRR</sequence>
<evidence type="ECO:0000313" key="3">
    <source>
        <dbReference type="Proteomes" id="UP001500618"/>
    </source>
</evidence>
<dbReference type="Pfam" id="PF19545">
    <property type="entry name" value="DUF6069"/>
    <property type="match status" value="1"/>
</dbReference>
<evidence type="ECO:0000256" key="1">
    <source>
        <dbReference type="SAM" id="Phobius"/>
    </source>
</evidence>
<organism evidence="2 3">
    <name type="scientific">Fodinicola feengrottensis</name>
    <dbReference type="NCBI Taxonomy" id="435914"/>
    <lineage>
        <taxon>Bacteria</taxon>
        <taxon>Bacillati</taxon>
        <taxon>Actinomycetota</taxon>
        <taxon>Actinomycetes</taxon>
        <taxon>Mycobacteriales</taxon>
        <taxon>Fodinicola</taxon>
    </lineage>
</organism>
<feature type="transmembrane region" description="Helical" evidence="1">
    <location>
        <begin position="120"/>
        <end position="141"/>
    </location>
</feature>
<dbReference type="InterPro" id="IPR045713">
    <property type="entry name" value="DUF6069"/>
</dbReference>
<protein>
    <submittedName>
        <fullName evidence="2">Uncharacterized protein</fullName>
    </submittedName>
</protein>